<dbReference type="AlphaFoldDB" id="A0A101V5Y2"/>
<dbReference type="GO" id="GO:0016301">
    <property type="term" value="F:kinase activity"/>
    <property type="evidence" value="ECO:0007669"/>
    <property type="project" value="UniProtKB-KW"/>
</dbReference>
<keyword evidence="2" id="KW-0808">Transferase</keyword>
<name>A0A101V5Y2_9ACTN</name>
<sequence length="314" mass="31782">MSGITGFLGIDIGGTKVAVRVEGAGTDPLLTTFRWTSGADVREDLAALADCLVAVRRRWPGPLRAAGVALPATLDSGGRVTAWPNRPAWAGLSLAAELHGMLPGTAVACADDGDLAALAEAGVAGLDDILYVGVGTGVGGGAVLGGELCPGPARGSFELGHLVIDRAGTRCDCGRRGCVQAHASGPAILRRATELRDAPVTYADLCDAWQRQLSWAVVAVDEGCAALATAIISAAELLRPDAVVVGGGFAEGLPGFTPRVARHTHHLTRPGHPAPTHHEAQLGGLSSLHGAVQLARTTSATIPTPVLTGSPAPG</sequence>
<dbReference type="Proteomes" id="UP000053260">
    <property type="component" value="Unassembled WGS sequence"/>
</dbReference>
<dbReference type="PANTHER" id="PTHR18964">
    <property type="entry name" value="ROK (REPRESSOR, ORF, KINASE) FAMILY"/>
    <property type="match status" value="1"/>
</dbReference>
<proteinExistence type="inferred from homology"/>
<dbReference type="InterPro" id="IPR000600">
    <property type="entry name" value="ROK"/>
</dbReference>
<dbReference type="SUPFAM" id="SSF53067">
    <property type="entry name" value="Actin-like ATPase domain"/>
    <property type="match status" value="1"/>
</dbReference>
<keyword evidence="2" id="KW-0418">Kinase</keyword>
<dbReference type="InterPro" id="IPR043129">
    <property type="entry name" value="ATPase_NBD"/>
</dbReference>
<accession>A0A101V5Y2</accession>
<gene>
    <name evidence="2" type="ORF">AQJ91_00195</name>
</gene>
<dbReference type="RefSeq" id="WP_067014340.1">
    <property type="nucleotide sequence ID" value="NZ_KQ949075.1"/>
</dbReference>
<dbReference type="Gene3D" id="3.30.420.40">
    <property type="match status" value="2"/>
</dbReference>
<dbReference type="Pfam" id="PF00480">
    <property type="entry name" value="ROK"/>
    <property type="match status" value="1"/>
</dbReference>
<reference evidence="2 3" key="1">
    <citation type="submission" date="2015-10" db="EMBL/GenBank/DDBJ databases">
        <title>Draft genome sequence of Streptomyces sp. RV15, isolated from a marine sponge.</title>
        <authorList>
            <person name="Ruckert C."/>
            <person name="Abdelmohsen U.R."/>
            <person name="Winkler A."/>
            <person name="Hentschel U."/>
            <person name="Kalinowski J."/>
            <person name="Kampfer P."/>
            <person name="Glaeser S."/>
        </authorList>
    </citation>
    <scope>NUCLEOTIDE SEQUENCE [LARGE SCALE GENOMIC DNA]</scope>
    <source>
        <strain evidence="2 3">RV15</strain>
    </source>
</reference>
<dbReference type="EMBL" id="LMXB01000007">
    <property type="protein sequence ID" value="KUO23039.1"/>
    <property type="molecule type" value="Genomic_DNA"/>
</dbReference>
<keyword evidence="3" id="KW-1185">Reference proteome</keyword>
<organism evidence="2 3">
    <name type="scientific">Streptomyces dysideae</name>
    <dbReference type="NCBI Taxonomy" id="909626"/>
    <lineage>
        <taxon>Bacteria</taxon>
        <taxon>Bacillati</taxon>
        <taxon>Actinomycetota</taxon>
        <taxon>Actinomycetes</taxon>
        <taxon>Kitasatosporales</taxon>
        <taxon>Streptomycetaceae</taxon>
        <taxon>Streptomyces</taxon>
    </lineage>
</organism>
<evidence type="ECO:0000313" key="3">
    <source>
        <dbReference type="Proteomes" id="UP000053260"/>
    </source>
</evidence>
<dbReference type="PANTHER" id="PTHR18964:SF149">
    <property type="entry name" value="BIFUNCTIONAL UDP-N-ACETYLGLUCOSAMINE 2-EPIMERASE_N-ACETYLMANNOSAMINE KINASE"/>
    <property type="match status" value="1"/>
</dbReference>
<protein>
    <submittedName>
        <fullName evidence="2">Kanamycin kinase</fullName>
    </submittedName>
</protein>
<comment type="similarity">
    <text evidence="1">Belongs to the ROK (NagC/XylR) family.</text>
</comment>
<dbReference type="STRING" id="909626.AQJ91_00195"/>
<dbReference type="OrthoDB" id="9795247at2"/>
<evidence type="ECO:0000256" key="1">
    <source>
        <dbReference type="ARBA" id="ARBA00006479"/>
    </source>
</evidence>
<comment type="caution">
    <text evidence="2">The sequence shown here is derived from an EMBL/GenBank/DDBJ whole genome shotgun (WGS) entry which is preliminary data.</text>
</comment>
<evidence type="ECO:0000313" key="2">
    <source>
        <dbReference type="EMBL" id="KUO23039.1"/>
    </source>
</evidence>